<evidence type="ECO:0000259" key="6">
    <source>
        <dbReference type="Pfam" id="PF13086"/>
    </source>
</evidence>
<sequence length="787" mass="89468">MSLWKALAQKSYGEIIKRVRGGPFPLFEPKRKPRLRSAKHNFSNLEEYLAILGVSAKIEQGLKERNQRCQFQGNIRVLQSETRNKSTVLLSIPEHCREYILPGDKAKVYFEAEEQPAETEEWPEETDEWFKEVGQLPEESGERPENSGHGRQSEKRYWDLRFIEPLPFSSPGIMTAVLQRPSRKKATASTDDSKYIIPPYIPWPRDRSAAEAMSYIMENEGVRCKVKTVPRQSIYPYVFEALEELRQTKGQAMSKVVADVALTRAKWRLYAKEERHLQASAVKPFFLDTEIFHRILLTSAGNKGADSMAAALHKQLQGLHKESLTRKHAYVIRLYSIKTEREIFLADARASRRKKLNPKSEMMPGTMLPHSSQETRDAITTHFQIYAKEKFEGVDDDRVQNIELALGTRMKQMAGIQPDDNVPIIQDEPFLRLYSRFNDGGDLSPKETEEFEAGIERLMGHAIQNAAAISATVTGAVNSLVTRNYREAELIVVDEAARVPEYQWWPLLAFYPNAVGKIMVGDPDQLPPYVDEGEVRNPFASQLGLSLQARLQPCLPSTFLKTQYRAAPAIASIYNNACYGGRLESDVSTKPKRRPLAQDIIRHNLKYKRASCVVFFDVPEAKEKGDEHSHSKYCDESAHCVMVLLEDLLNAGFKPCETRPLTIAILTPYKAQHKRLSYAKTIMSEQGFPEAAEVALGTIDKAQGMEYDIVIVDMVVTMSPGFLNKNRLNVMLSRARCGLYVIGNYSAWKEMRSDDSVPLRRIASQLGRFRMPWPSAQARTSRFYPFS</sequence>
<accession>A0ABY0GY22</accession>
<dbReference type="PANTHER" id="PTHR43788">
    <property type="entry name" value="DNA2/NAM7 HELICASE FAMILY MEMBER"/>
    <property type="match status" value="1"/>
</dbReference>
<comment type="similarity">
    <text evidence="1">Belongs to the DNA2/NAM7 helicase family.</text>
</comment>
<dbReference type="Proteomes" id="UP000294003">
    <property type="component" value="Unassembled WGS sequence"/>
</dbReference>
<evidence type="ECO:0000256" key="3">
    <source>
        <dbReference type="ARBA" id="ARBA00022801"/>
    </source>
</evidence>
<keyword evidence="4" id="KW-0347">Helicase</keyword>
<dbReference type="CDD" id="cd18808">
    <property type="entry name" value="SF1_C_Upf1"/>
    <property type="match status" value="1"/>
</dbReference>
<feature type="domain" description="DNA2/NAM7 helicase helicase" evidence="6">
    <location>
        <begin position="293"/>
        <end position="530"/>
    </location>
</feature>
<keyword evidence="9" id="KW-1185">Reference proteome</keyword>
<evidence type="ECO:0000256" key="4">
    <source>
        <dbReference type="ARBA" id="ARBA00022806"/>
    </source>
</evidence>
<dbReference type="InterPro" id="IPR047187">
    <property type="entry name" value="SF1_C_Upf1"/>
</dbReference>
<protein>
    <recommendedName>
        <fullName evidence="10">DNA2/NAM7 helicase-like C-terminal domain-containing protein</fullName>
    </recommendedName>
</protein>
<dbReference type="PANTHER" id="PTHR43788:SF8">
    <property type="entry name" value="DNA-BINDING PROTEIN SMUBP-2"/>
    <property type="match status" value="1"/>
</dbReference>
<gene>
    <name evidence="8" type="ORF">DL762_009356</name>
</gene>
<feature type="domain" description="DNA2/NAM7 helicase-like C-terminal" evidence="7">
    <location>
        <begin position="546"/>
        <end position="745"/>
    </location>
</feature>
<evidence type="ECO:0000259" key="7">
    <source>
        <dbReference type="Pfam" id="PF13087"/>
    </source>
</evidence>
<proteinExistence type="inferred from homology"/>
<dbReference type="SUPFAM" id="SSF52540">
    <property type="entry name" value="P-loop containing nucleoside triphosphate hydrolases"/>
    <property type="match status" value="1"/>
</dbReference>
<name>A0ABY0GY22_9PEZI</name>
<evidence type="ECO:0000313" key="9">
    <source>
        <dbReference type="Proteomes" id="UP000294003"/>
    </source>
</evidence>
<dbReference type="Gene3D" id="3.40.50.300">
    <property type="entry name" value="P-loop containing nucleotide triphosphate hydrolases"/>
    <property type="match status" value="2"/>
</dbReference>
<keyword evidence="5" id="KW-0067">ATP-binding</keyword>
<dbReference type="InterPro" id="IPR041679">
    <property type="entry name" value="DNA2/NAM7-like_C"/>
</dbReference>
<evidence type="ECO:0000256" key="1">
    <source>
        <dbReference type="ARBA" id="ARBA00007913"/>
    </source>
</evidence>
<dbReference type="EMBL" id="QJNS01000477">
    <property type="protein sequence ID" value="RYO77300.1"/>
    <property type="molecule type" value="Genomic_DNA"/>
</dbReference>
<evidence type="ECO:0000256" key="2">
    <source>
        <dbReference type="ARBA" id="ARBA00022741"/>
    </source>
</evidence>
<evidence type="ECO:0000313" key="8">
    <source>
        <dbReference type="EMBL" id="RYO77300.1"/>
    </source>
</evidence>
<organism evidence="8 9">
    <name type="scientific">Monosporascus cannonballus</name>
    <dbReference type="NCBI Taxonomy" id="155416"/>
    <lineage>
        <taxon>Eukaryota</taxon>
        <taxon>Fungi</taxon>
        <taxon>Dikarya</taxon>
        <taxon>Ascomycota</taxon>
        <taxon>Pezizomycotina</taxon>
        <taxon>Sordariomycetes</taxon>
        <taxon>Xylariomycetidae</taxon>
        <taxon>Xylariales</taxon>
        <taxon>Xylariales incertae sedis</taxon>
        <taxon>Monosporascus</taxon>
    </lineage>
</organism>
<dbReference type="Pfam" id="PF13087">
    <property type="entry name" value="AAA_12"/>
    <property type="match status" value="1"/>
</dbReference>
<keyword evidence="3" id="KW-0378">Hydrolase</keyword>
<dbReference type="InterPro" id="IPR041677">
    <property type="entry name" value="DNA2/NAM7_AAA_11"/>
</dbReference>
<dbReference type="Pfam" id="PF13086">
    <property type="entry name" value="AAA_11"/>
    <property type="match status" value="1"/>
</dbReference>
<evidence type="ECO:0000256" key="5">
    <source>
        <dbReference type="ARBA" id="ARBA00022840"/>
    </source>
</evidence>
<comment type="caution">
    <text evidence="8">The sequence shown here is derived from an EMBL/GenBank/DDBJ whole genome shotgun (WGS) entry which is preliminary data.</text>
</comment>
<evidence type="ECO:0008006" key="10">
    <source>
        <dbReference type="Google" id="ProtNLM"/>
    </source>
</evidence>
<keyword evidence="2" id="KW-0547">Nucleotide-binding</keyword>
<dbReference type="InterPro" id="IPR027417">
    <property type="entry name" value="P-loop_NTPase"/>
</dbReference>
<reference evidence="8 9" key="1">
    <citation type="submission" date="2018-06" db="EMBL/GenBank/DDBJ databases">
        <title>Complete Genomes of Monosporascus.</title>
        <authorList>
            <person name="Robinson A.J."/>
            <person name="Natvig D.O."/>
        </authorList>
    </citation>
    <scope>NUCLEOTIDE SEQUENCE [LARGE SCALE GENOMIC DNA]</scope>
    <source>
        <strain evidence="8 9">CBS 609.92</strain>
    </source>
</reference>
<dbReference type="InterPro" id="IPR050534">
    <property type="entry name" value="Coronavir_polyprotein_1ab"/>
</dbReference>